<protein>
    <submittedName>
        <fullName evidence="2">Uncharacterized protein</fullName>
    </submittedName>
</protein>
<dbReference type="Proteomes" id="UP000528608">
    <property type="component" value="Unassembled WGS sequence"/>
</dbReference>
<evidence type="ECO:0000313" key="3">
    <source>
        <dbReference type="Proteomes" id="UP000528608"/>
    </source>
</evidence>
<feature type="compositionally biased region" description="Basic and acidic residues" evidence="1">
    <location>
        <begin position="59"/>
        <end position="80"/>
    </location>
</feature>
<organism evidence="2 3">
    <name type="scientific">Streptomyces eurocidicus</name>
    <name type="common">Streptoverticillium eurocidicus</name>
    <dbReference type="NCBI Taxonomy" id="66423"/>
    <lineage>
        <taxon>Bacteria</taxon>
        <taxon>Bacillati</taxon>
        <taxon>Actinomycetota</taxon>
        <taxon>Actinomycetes</taxon>
        <taxon>Kitasatosporales</taxon>
        <taxon>Streptomycetaceae</taxon>
        <taxon>Streptomyces</taxon>
    </lineage>
</organism>
<evidence type="ECO:0000256" key="1">
    <source>
        <dbReference type="SAM" id="MobiDB-lite"/>
    </source>
</evidence>
<reference evidence="2 3" key="1">
    <citation type="submission" date="2020-08" db="EMBL/GenBank/DDBJ databases">
        <title>Genomic Encyclopedia of Type Strains, Phase III (KMG-III): the genomes of soil and plant-associated and newly described type strains.</title>
        <authorList>
            <person name="Whitman W."/>
        </authorList>
    </citation>
    <scope>NUCLEOTIDE SEQUENCE [LARGE SCALE GENOMIC DNA]</scope>
    <source>
        <strain evidence="2 3">CECT 3259</strain>
    </source>
</reference>
<feature type="region of interest" description="Disordered" evidence="1">
    <location>
        <begin position="38"/>
        <end position="95"/>
    </location>
</feature>
<sequence>MSHHANPHKQRSWFARHKVLTGAGALVVVVAIGAAVGGGGDDGKPTASSSSDRAGAGKGTEKGDAKEGQGSKDKAGKKADVSGNGTFQVGSDIKPGTYRSTGNKLGCYWERAKDSSGGLDGILANDNVVGSSYVTVKADDKIFKTRGCKGWHRVSEDKTGAAPQAQVSGNGMYRVGVDIAPGTYKAEGNKSGCYWERDKDALHEMDSIEANENVTGSGIVTLAPEDGYFKTNGCADWKKAG</sequence>
<dbReference type="AlphaFoldDB" id="A0A7W8BB30"/>
<accession>A0A7W8BB30</accession>
<name>A0A7W8BB30_STREU</name>
<dbReference type="RefSeq" id="WP_102920138.1">
    <property type="nucleotide sequence ID" value="NZ_JACHJF010000010.1"/>
</dbReference>
<comment type="caution">
    <text evidence="2">The sequence shown here is derived from an EMBL/GenBank/DDBJ whole genome shotgun (WGS) entry which is preliminary data.</text>
</comment>
<evidence type="ECO:0000313" key="2">
    <source>
        <dbReference type="EMBL" id="MBB5120105.1"/>
    </source>
</evidence>
<proteinExistence type="predicted"/>
<dbReference type="EMBL" id="JACHJF010000010">
    <property type="protein sequence ID" value="MBB5120105.1"/>
    <property type="molecule type" value="Genomic_DNA"/>
</dbReference>
<dbReference type="OrthoDB" id="166978at2"/>
<gene>
    <name evidence="2" type="ORF">FHS36_003543</name>
</gene>